<evidence type="ECO:0000313" key="1">
    <source>
        <dbReference type="EMBL" id="CAB4185476.1"/>
    </source>
</evidence>
<evidence type="ECO:0000313" key="4">
    <source>
        <dbReference type="EMBL" id="CAB5231447.1"/>
    </source>
</evidence>
<protein>
    <submittedName>
        <fullName evidence="1">Uncharacterized protein</fullName>
    </submittedName>
</protein>
<name>A0A6J5QSE4_9CAUD</name>
<evidence type="ECO:0000313" key="3">
    <source>
        <dbReference type="EMBL" id="CAB4217640.1"/>
    </source>
</evidence>
<accession>A0A6J5QSE4</accession>
<organism evidence="1">
    <name type="scientific">uncultured Caudovirales phage</name>
    <dbReference type="NCBI Taxonomy" id="2100421"/>
    <lineage>
        <taxon>Viruses</taxon>
        <taxon>Duplodnaviria</taxon>
        <taxon>Heunggongvirae</taxon>
        <taxon>Uroviricota</taxon>
        <taxon>Caudoviricetes</taxon>
        <taxon>Peduoviridae</taxon>
        <taxon>Maltschvirus</taxon>
        <taxon>Maltschvirus maltsch</taxon>
    </lineage>
</organism>
<dbReference type="EMBL" id="LR798430">
    <property type="protein sequence ID" value="CAB5231447.1"/>
    <property type="molecule type" value="Genomic_DNA"/>
</dbReference>
<sequence>MPKVKTVKGRQWTVELIRKMMEESDKALCTGLVQIYKQQTADEKEAQSTHYVNGRGFNSSDANFLSSCAQAYETYGYLFKEQIVWVRKSMLKYAGQLFNLLVEDAVIPTYDCTLCGWTGIKGDLQMLSVESTSKEKPGDYLGCPNCCTDTGLNPNPNNEEL</sequence>
<dbReference type="EMBL" id="LR797197">
    <property type="protein sequence ID" value="CAB4193692.1"/>
    <property type="molecule type" value="Genomic_DNA"/>
</dbReference>
<gene>
    <name evidence="1" type="ORF">UFOVP1127_80</name>
    <name evidence="2" type="ORF">UFOVP1242_130</name>
    <name evidence="3" type="ORF">UFOVP1492_54</name>
    <name evidence="4" type="ORF">UFOVP1580_83</name>
</gene>
<reference evidence="1" key="1">
    <citation type="submission" date="2020-05" db="EMBL/GenBank/DDBJ databases">
        <authorList>
            <person name="Chiriac C."/>
            <person name="Salcher M."/>
            <person name="Ghai R."/>
            <person name="Kavagutti S V."/>
        </authorList>
    </citation>
    <scope>NUCLEOTIDE SEQUENCE</scope>
</reference>
<dbReference type="EMBL" id="LR797075">
    <property type="protein sequence ID" value="CAB4185476.1"/>
    <property type="molecule type" value="Genomic_DNA"/>
</dbReference>
<evidence type="ECO:0000313" key="2">
    <source>
        <dbReference type="EMBL" id="CAB4193692.1"/>
    </source>
</evidence>
<proteinExistence type="predicted"/>
<dbReference type="EMBL" id="LR797450">
    <property type="protein sequence ID" value="CAB4217640.1"/>
    <property type="molecule type" value="Genomic_DNA"/>
</dbReference>